<evidence type="ECO:0000313" key="2">
    <source>
        <dbReference type="EMBL" id="KIY52936.1"/>
    </source>
</evidence>
<dbReference type="Gene3D" id="3.30.420.40">
    <property type="match status" value="3"/>
</dbReference>
<reference evidence="2 3" key="1">
    <citation type="journal article" date="2015" name="Fungal Genet. Biol.">
        <title>Evolution of novel wood decay mechanisms in Agaricales revealed by the genome sequences of Fistulina hepatica and Cylindrobasidium torrendii.</title>
        <authorList>
            <person name="Floudas D."/>
            <person name="Held B.W."/>
            <person name="Riley R."/>
            <person name="Nagy L.G."/>
            <person name="Koehler G."/>
            <person name="Ransdell A.S."/>
            <person name="Younus H."/>
            <person name="Chow J."/>
            <person name="Chiniquy J."/>
            <person name="Lipzen A."/>
            <person name="Tritt A."/>
            <person name="Sun H."/>
            <person name="Haridas S."/>
            <person name="LaButti K."/>
            <person name="Ohm R.A."/>
            <person name="Kues U."/>
            <person name="Blanchette R.A."/>
            <person name="Grigoriev I.V."/>
            <person name="Minto R.E."/>
            <person name="Hibbett D.S."/>
        </authorList>
    </citation>
    <scope>NUCLEOTIDE SEQUENCE [LARGE SCALE GENOMIC DNA]</scope>
    <source>
        <strain evidence="2 3">ATCC 64428</strain>
    </source>
</reference>
<evidence type="ECO:0000313" key="3">
    <source>
        <dbReference type="Proteomes" id="UP000054144"/>
    </source>
</evidence>
<name>A0A0D7ANP1_9AGAR</name>
<evidence type="ECO:0000256" key="1">
    <source>
        <dbReference type="RuleBase" id="RU000487"/>
    </source>
</evidence>
<dbReference type="AlphaFoldDB" id="A0A0D7ANP1"/>
<dbReference type="SMART" id="SM00268">
    <property type="entry name" value="ACTIN"/>
    <property type="match status" value="1"/>
</dbReference>
<dbReference type="Pfam" id="PF00022">
    <property type="entry name" value="Actin"/>
    <property type="match status" value="1"/>
</dbReference>
<protein>
    <submittedName>
        <fullName evidence="2">Actin-like ATPase domain-containing protein</fullName>
    </submittedName>
</protein>
<dbReference type="OrthoDB" id="74201at2759"/>
<dbReference type="SUPFAM" id="SSF53067">
    <property type="entry name" value="Actin-like ATPase domain"/>
    <property type="match status" value="2"/>
</dbReference>
<comment type="similarity">
    <text evidence="1">Belongs to the actin family.</text>
</comment>
<proteinExistence type="inferred from homology"/>
<accession>A0A0D7ANP1</accession>
<dbReference type="EMBL" id="KN881629">
    <property type="protein sequence ID" value="KIY52936.1"/>
    <property type="molecule type" value="Genomic_DNA"/>
</dbReference>
<sequence length="477" mass="52570">MAFHDATVVIIETSRTDVYSGQGLHELLRPPVHHLRAQVGLKRPENGGTSEQKPTVNDYLVGPALDEALVSAGDQIDVFFPFENGDISDWTQAEALWRHALFRQISLRRLQNESPVVFSIATGLPRSSYERICQMFFERFNVAAFTILERPMAQIYATSVTTGVVIDIDYHKTDVTPVLDGIPVLSARVTTTLGMHDCEIYLANLLRSNQSVMTAIESLQLSPADQQAALLELVRNLWKEGHIKPPSHGEMASTLEDEGVTDIAAVLVAGKEKAVIESGMKRKLNAKASAAEQARAREIEAMDLLTVTFRETSITLGKERHRYCEPLYDTELALPLRSNDRSSKSNEPCLSLQDAVALSISKTDSEQHRLLWQGLFVTGNIALHIRGIALALKARCAPYIRSPDLLTDMQPKVIQVTNVPEYYSGYRETGDGHAAFLGSSIIAKIVLQEPSGSNYVSKADYSAMGPHSIIEMSAALL</sequence>
<dbReference type="PANTHER" id="PTHR11937">
    <property type="entry name" value="ACTIN"/>
    <property type="match status" value="1"/>
</dbReference>
<dbReference type="InterPro" id="IPR004000">
    <property type="entry name" value="Actin"/>
</dbReference>
<keyword evidence="3" id="KW-1185">Reference proteome</keyword>
<dbReference type="InterPro" id="IPR043129">
    <property type="entry name" value="ATPase_NBD"/>
</dbReference>
<gene>
    <name evidence="2" type="ORF">FISHEDRAFT_34434</name>
</gene>
<dbReference type="Gene3D" id="3.90.640.10">
    <property type="entry name" value="Actin, Chain A, domain 4"/>
    <property type="match status" value="1"/>
</dbReference>
<organism evidence="2 3">
    <name type="scientific">Fistulina hepatica ATCC 64428</name>
    <dbReference type="NCBI Taxonomy" id="1128425"/>
    <lineage>
        <taxon>Eukaryota</taxon>
        <taxon>Fungi</taxon>
        <taxon>Dikarya</taxon>
        <taxon>Basidiomycota</taxon>
        <taxon>Agaricomycotina</taxon>
        <taxon>Agaricomycetes</taxon>
        <taxon>Agaricomycetidae</taxon>
        <taxon>Agaricales</taxon>
        <taxon>Fistulinaceae</taxon>
        <taxon>Fistulina</taxon>
    </lineage>
</organism>
<dbReference type="Proteomes" id="UP000054144">
    <property type="component" value="Unassembled WGS sequence"/>
</dbReference>